<evidence type="ECO:0000313" key="15">
    <source>
        <dbReference type="Proteomes" id="UP000214365"/>
    </source>
</evidence>
<keyword evidence="15" id="KW-1185">Reference proteome</keyword>
<dbReference type="AlphaFoldDB" id="A0A225AYQ0"/>
<dbReference type="GeneID" id="31005873"/>
<dbReference type="SUPFAM" id="SSF55545">
    <property type="entry name" value="beta-N-acetylhexosaminidase-like domain"/>
    <property type="match status" value="1"/>
</dbReference>
<comment type="catalytic activity">
    <reaction evidence="1 9">
        <text>Hydrolysis of terminal non-reducing N-acetyl-D-hexosamine residues in N-acetyl-beta-D-hexosaminides.</text>
        <dbReference type="EC" id="3.2.1.52"/>
    </reaction>
</comment>
<evidence type="ECO:0000256" key="9">
    <source>
        <dbReference type="PIRNR" id="PIRNR001093"/>
    </source>
</evidence>
<dbReference type="STRING" id="1441469.A0A225AYQ0"/>
<dbReference type="InterPro" id="IPR015883">
    <property type="entry name" value="Glyco_hydro_20_cat"/>
</dbReference>
<dbReference type="FunFam" id="3.20.20.80:FF:000063">
    <property type="entry name" value="Beta-hexosaminidase"/>
    <property type="match status" value="1"/>
</dbReference>
<evidence type="ECO:0000256" key="7">
    <source>
        <dbReference type="ARBA" id="ARBA00023295"/>
    </source>
</evidence>
<name>A0A225AYQ0_TALAT</name>
<comment type="similarity">
    <text evidence="2 9">Belongs to the glycosyl hydrolase 20 family.</text>
</comment>
<dbReference type="InterPro" id="IPR029018">
    <property type="entry name" value="Hex-like_dom2"/>
</dbReference>
<dbReference type="CDD" id="cd06562">
    <property type="entry name" value="GH20_HexA_HexB-like"/>
    <property type="match status" value="1"/>
</dbReference>
<dbReference type="Proteomes" id="UP000214365">
    <property type="component" value="Unassembled WGS sequence"/>
</dbReference>
<dbReference type="InterPro" id="IPR029019">
    <property type="entry name" value="HEX_eukaryotic_N"/>
</dbReference>
<reference evidence="14 15" key="1">
    <citation type="submission" date="2015-06" db="EMBL/GenBank/DDBJ databases">
        <title>Talaromyces atroroseus IBT 11181 draft genome.</title>
        <authorList>
            <person name="Rasmussen K.B."/>
            <person name="Rasmussen S."/>
            <person name="Petersen B."/>
            <person name="Sicheritz-Ponten T."/>
            <person name="Mortensen U.H."/>
            <person name="Thrane U."/>
        </authorList>
    </citation>
    <scope>NUCLEOTIDE SEQUENCE [LARGE SCALE GENOMIC DNA]</scope>
    <source>
        <strain evidence="14 15">IBT 11181</strain>
    </source>
</reference>
<proteinExistence type="inferred from homology"/>
<evidence type="ECO:0000256" key="10">
    <source>
        <dbReference type="PIRSR" id="PIRSR001093-1"/>
    </source>
</evidence>
<feature type="signal peptide" evidence="11">
    <location>
        <begin position="1"/>
        <end position="18"/>
    </location>
</feature>
<keyword evidence="4 11" id="KW-0732">Signal</keyword>
<feature type="chain" id="PRO_5012104052" description="Beta-hexosaminidase" evidence="11">
    <location>
        <begin position="19"/>
        <end position="609"/>
    </location>
</feature>
<comment type="caution">
    <text evidence="14">The sequence shown here is derived from an EMBL/GenBank/DDBJ whole genome shotgun (WGS) entry which is preliminary data.</text>
</comment>
<sequence length="609" mass="67725">MLAHSLVAVVACVGSAAAVSVDPLPAPRSIVWGSAGPIAVPDLVAVDLPTSQILADAWDRAWGTIVGLRWVPQATQAPISSYEPFPTATAAAASPSTHKRNENEQQQQLQLVKVNVADVDVDLQAEVDESYTLDLAPGSDTIEINANTTWGALHAFTTLQQIVISDGSNSNDANGLIIEQPVHIEDAPLYSWRGIMIDTGRNFISLPKIKEQIDGMALSKMNILHWHLTDSQSWPFDMHTYPEMIRDAYSPRETFSRSDVSDIIEYARARGVRVVPEVDTPGHSAAGWQQIDSSIVACANSWWSNDNYAYHTAVEPPPGQLDIINNDTYGVVENVYNELSDIFTDNYYHIGGDELNTNCYKFSAYVTDWLSSDPTRTYNDLVQYWVDHAFPIFQNIPNRKLLFWEDLLLGDPHALSVPTENVLVQSWQNGIANIHNLTARGYDVLVSSADFLYLDCGFGGFVTNDPRYNVQSNPDPSQDNFNYLGDGGSWCAPYKTWQRIYDYDFTTNLTSEQAAHVKGAVAALWSEQVDDTVVSDRIWPRAAALAELVWSGNRDERTGGKRTTLLTQRILNFREYLVANGVMATPLVPKYCLQHPHACDLYYNQTVIT</sequence>
<dbReference type="GO" id="GO:0016020">
    <property type="term" value="C:membrane"/>
    <property type="evidence" value="ECO:0007669"/>
    <property type="project" value="TreeGrafter"/>
</dbReference>
<accession>A0A225AYQ0</accession>
<dbReference type="SUPFAM" id="SSF51445">
    <property type="entry name" value="(Trans)glycosidases"/>
    <property type="match status" value="1"/>
</dbReference>
<evidence type="ECO:0000256" key="6">
    <source>
        <dbReference type="ARBA" id="ARBA00023180"/>
    </source>
</evidence>
<feature type="domain" description="Glycoside hydrolase family 20 catalytic" evidence="12">
    <location>
        <begin position="190"/>
        <end position="552"/>
    </location>
</feature>
<feature type="domain" description="Beta-hexosaminidase eukaryotic type N-terminal" evidence="13">
    <location>
        <begin position="23"/>
        <end position="162"/>
    </location>
</feature>
<evidence type="ECO:0000256" key="4">
    <source>
        <dbReference type="ARBA" id="ARBA00022729"/>
    </source>
</evidence>
<evidence type="ECO:0000256" key="5">
    <source>
        <dbReference type="ARBA" id="ARBA00022801"/>
    </source>
</evidence>
<evidence type="ECO:0000313" key="14">
    <source>
        <dbReference type="EMBL" id="OKL58627.1"/>
    </source>
</evidence>
<dbReference type="PIRSF" id="PIRSF001093">
    <property type="entry name" value="B-hxosamndse_ab_euk"/>
    <property type="match status" value="1"/>
</dbReference>
<dbReference type="GO" id="GO:0030203">
    <property type="term" value="P:glycosaminoglycan metabolic process"/>
    <property type="evidence" value="ECO:0007669"/>
    <property type="project" value="TreeGrafter"/>
</dbReference>
<evidence type="ECO:0000256" key="3">
    <source>
        <dbReference type="ARBA" id="ARBA00012663"/>
    </source>
</evidence>
<dbReference type="GO" id="GO:0005975">
    <property type="term" value="P:carbohydrate metabolic process"/>
    <property type="evidence" value="ECO:0007669"/>
    <property type="project" value="InterPro"/>
</dbReference>
<evidence type="ECO:0000256" key="11">
    <source>
        <dbReference type="SAM" id="SignalP"/>
    </source>
</evidence>
<dbReference type="RefSeq" id="XP_020118748.1">
    <property type="nucleotide sequence ID" value="XM_020268405.1"/>
</dbReference>
<dbReference type="GO" id="GO:0016231">
    <property type="term" value="F:beta-N-acetylglucosaminidase activity"/>
    <property type="evidence" value="ECO:0007669"/>
    <property type="project" value="TreeGrafter"/>
</dbReference>
<evidence type="ECO:0000256" key="1">
    <source>
        <dbReference type="ARBA" id="ARBA00001231"/>
    </source>
</evidence>
<dbReference type="PRINTS" id="PR00738">
    <property type="entry name" value="GLHYDRLASE20"/>
</dbReference>
<organism evidence="14 15">
    <name type="scientific">Talaromyces atroroseus</name>
    <dbReference type="NCBI Taxonomy" id="1441469"/>
    <lineage>
        <taxon>Eukaryota</taxon>
        <taxon>Fungi</taxon>
        <taxon>Dikarya</taxon>
        <taxon>Ascomycota</taxon>
        <taxon>Pezizomycotina</taxon>
        <taxon>Eurotiomycetes</taxon>
        <taxon>Eurotiomycetidae</taxon>
        <taxon>Eurotiales</taxon>
        <taxon>Trichocomaceae</taxon>
        <taxon>Talaromyces</taxon>
        <taxon>Talaromyces sect. Trachyspermi</taxon>
    </lineage>
</organism>
<dbReference type="InterPro" id="IPR017853">
    <property type="entry name" value="GH"/>
</dbReference>
<dbReference type="Pfam" id="PF00728">
    <property type="entry name" value="Glyco_hydro_20"/>
    <property type="match status" value="1"/>
</dbReference>
<evidence type="ECO:0000259" key="13">
    <source>
        <dbReference type="Pfam" id="PF14845"/>
    </source>
</evidence>
<dbReference type="EC" id="3.2.1.52" evidence="3 9"/>
<dbReference type="Gene3D" id="3.20.20.80">
    <property type="entry name" value="Glycosidases"/>
    <property type="match status" value="1"/>
</dbReference>
<keyword evidence="5 9" id="KW-0378">Hydrolase</keyword>
<gene>
    <name evidence="14" type="ORF">UA08_06117</name>
</gene>
<evidence type="ECO:0000259" key="12">
    <source>
        <dbReference type="Pfam" id="PF00728"/>
    </source>
</evidence>
<dbReference type="OrthoDB" id="428480at2759"/>
<feature type="active site" description="Proton donor" evidence="10">
    <location>
        <position position="354"/>
    </location>
</feature>
<evidence type="ECO:0000256" key="8">
    <source>
        <dbReference type="ARBA" id="ARBA00069407"/>
    </source>
</evidence>
<dbReference type="PANTHER" id="PTHR22600:SF26">
    <property type="entry name" value="BETA-N-ACETYLHEXOSAMINIDASE"/>
    <property type="match status" value="1"/>
</dbReference>
<evidence type="ECO:0000256" key="2">
    <source>
        <dbReference type="ARBA" id="ARBA00006285"/>
    </source>
</evidence>
<keyword evidence="7 9" id="KW-0326">Glycosidase</keyword>
<protein>
    <recommendedName>
        <fullName evidence="8 9">Beta-hexosaminidase</fullName>
        <ecNumber evidence="3 9">3.2.1.52</ecNumber>
    </recommendedName>
</protein>
<dbReference type="Gene3D" id="3.30.379.10">
    <property type="entry name" value="Chitobiase/beta-hexosaminidase domain 2-like"/>
    <property type="match status" value="1"/>
</dbReference>
<dbReference type="EMBL" id="LFMY01000009">
    <property type="protein sequence ID" value="OKL58627.1"/>
    <property type="molecule type" value="Genomic_DNA"/>
</dbReference>
<dbReference type="InterPro" id="IPR025705">
    <property type="entry name" value="Beta_hexosaminidase_sua/sub"/>
</dbReference>
<dbReference type="PANTHER" id="PTHR22600">
    <property type="entry name" value="BETA-HEXOSAMINIDASE"/>
    <property type="match status" value="1"/>
</dbReference>
<dbReference type="Pfam" id="PF14845">
    <property type="entry name" value="Glycohydro_20b2"/>
    <property type="match status" value="1"/>
</dbReference>
<keyword evidence="6" id="KW-0325">Glycoprotein</keyword>